<dbReference type="GO" id="GO:0004803">
    <property type="term" value="F:transposase activity"/>
    <property type="evidence" value="ECO:0007669"/>
    <property type="project" value="InterPro"/>
</dbReference>
<dbReference type="GO" id="GO:0003677">
    <property type="term" value="F:DNA binding"/>
    <property type="evidence" value="ECO:0007669"/>
    <property type="project" value="InterPro"/>
</dbReference>
<proteinExistence type="predicted"/>
<dbReference type="PANTHER" id="PTHR33055:SF3">
    <property type="entry name" value="PUTATIVE TRANSPOSASE FOR IS117-RELATED"/>
    <property type="match status" value="1"/>
</dbReference>
<dbReference type="AlphaFoldDB" id="A0A0A6UJP8"/>
<protein>
    <submittedName>
        <fullName evidence="3">Transposase</fullName>
    </submittedName>
</protein>
<dbReference type="STRING" id="1869.MB27_27925"/>
<feature type="domain" description="Transposase IS110-like N-terminal" evidence="2">
    <location>
        <begin position="4"/>
        <end position="165"/>
    </location>
</feature>
<organism evidence="3 4">
    <name type="scientific">Actinoplanes utahensis</name>
    <dbReference type="NCBI Taxonomy" id="1869"/>
    <lineage>
        <taxon>Bacteria</taxon>
        <taxon>Bacillati</taxon>
        <taxon>Actinomycetota</taxon>
        <taxon>Actinomycetes</taxon>
        <taxon>Micromonosporales</taxon>
        <taxon>Micromonosporaceae</taxon>
        <taxon>Actinoplanes</taxon>
    </lineage>
</organism>
<feature type="non-terminal residue" evidence="3">
    <location>
        <position position="289"/>
    </location>
</feature>
<keyword evidence="1" id="KW-0175">Coiled coil</keyword>
<comment type="caution">
    <text evidence="3">The sequence shown here is derived from an EMBL/GenBank/DDBJ whole genome shotgun (WGS) entry which is preliminary data.</text>
</comment>
<reference evidence="3 4" key="1">
    <citation type="submission" date="2014-10" db="EMBL/GenBank/DDBJ databases">
        <title>Draft genome sequence of Actinoplanes utahensis NRRL 12052.</title>
        <authorList>
            <person name="Velasco-Bucheli B."/>
            <person name="del Cerro C."/>
            <person name="Hormigo D."/>
            <person name="Garcia J.L."/>
            <person name="Acebal C."/>
            <person name="Arroyo M."/>
            <person name="de la Mata I."/>
        </authorList>
    </citation>
    <scope>NUCLEOTIDE SEQUENCE [LARGE SCALE GENOMIC DNA]</scope>
    <source>
        <strain evidence="3 4">NRRL 12052</strain>
    </source>
</reference>
<evidence type="ECO:0000259" key="2">
    <source>
        <dbReference type="Pfam" id="PF01548"/>
    </source>
</evidence>
<dbReference type="eggNOG" id="COG3547">
    <property type="taxonomic scope" value="Bacteria"/>
</dbReference>
<dbReference type="GO" id="GO:0006313">
    <property type="term" value="P:DNA transposition"/>
    <property type="evidence" value="ECO:0007669"/>
    <property type="project" value="InterPro"/>
</dbReference>
<evidence type="ECO:0000313" key="3">
    <source>
        <dbReference type="EMBL" id="KHD74549.1"/>
    </source>
</evidence>
<name>A0A0A6UJP8_ACTUT</name>
<dbReference type="EMBL" id="JRTT01000041">
    <property type="protein sequence ID" value="KHD74549.1"/>
    <property type="molecule type" value="Genomic_DNA"/>
</dbReference>
<evidence type="ECO:0000256" key="1">
    <source>
        <dbReference type="SAM" id="Coils"/>
    </source>
</evidence>
<feature type="coiled-coil region" evidence="1">
    <location>
        <begin position="242"/>
        <end position="269"/>
    </location>
</feature>
<keyword evidence="4" id="KW-1185">Reference proteome</keyword>
<dbReference type="Pfam" id="PF01548">
    <property type="entry name" value="DEDD_Tnp_IS110"/>
    <property type="match status" value="1"/>
</dbReference>
<gene>
    <name evidence="3" type="ORF">MB27_27925</name>
</gene>
<evidence type="ECO:0000313" key="4">
    <source>
        <dbReference type="Proteomes" id="UP000054537"/>
    </source>
</evidence>
<dbReference type="PANTHER" id="PTHR33055">
    <property type="entry name" value="TRANSPOSASE FOR INSERTION SEQUENCE ELEMENT IS1111A"/>
    <property type="match status" value="1"/>
</dbReference>
<dbReference type="RefSeq" id="WP_043529220.1">
    <property type="nucleotide sequence ID" value="NZ_BOMZ01000127.1"/>
</dbReference>
<dbReference type="Proteomes" id="UP000054537">
    <property type="component" value="Unassembled WGS sequence"/>
</dbReference>
<accession>A0A0A6UJP8</accession>
<dbReference type="InterPro" id="IPR047650">
    <property type="entry name" value="Transpos_IS110"/>
</dbReference>
<dbReference type="InterPro" id="IPR002525">
    <property type="entry name" value="Transp_IS110-like_N"/>
</dbReference>
<sequence>MLFIGDDWAEDHHDVELMDASGRRLAKARLPEGMAGMARLHAMVGQALGDDIEADVVEVKIGIETDRGPWVQALVAAGYTVYPVNPLQAARYRERLALSGAKSDAADAHMLADMARTDSHQLRSIAGDSAEAEAVKVVTRMHKTLIWERTRAVQRLRHALREYFPAALEAFEDLATGDTLELLVKAPDPVSAARLSISQISVALKRARRRGIPTKASAIQTVLRAEQLAQPAVVTAAYAVTVRALAALLDTLNEQVKALQGQVEAHLGRHPDAEVIGSQPGLGTILGAR</sequence>